<dbReference type="PANTHER" id="PTHR46060:SF1">
    <property type="entry name" value="MARINER MOS1 TRANSPOSASE-LIKE PROTEIN"/>
    <property type="match status" value="1"/>
</dbReference>
<dbReference type="InterPro" id="IPR001888">
    <property type="entry name" value="Transposase_1"/>
</dbReference>
<dbReference type="InterPro" id="IPR052709">
    <property type="entry name" value="Transposase-MT_Hybrid"/>
</dbReference>
<dbReference type="Pfam" id="PF01359">
    <property type="entry name" value="Transposase_1"/>
    <property type="match status" value="1"/>
</dbReference>
<keyword evidence="2" id="KW-1185">Reference proteome</keyword>
<evidence type="ECO:0000313" key="2">
    <source>
        <dbReference type="Proteomes" id="UP000735302"/>
    </source>
</evidence>
<protein>
    <submittedName>
        <fullName evidence="1">Histone-lysine N-methyltransferase SETMAR</fullName>
    </submittedName>
</protein>
<dbReference type="GO" id="GO:0003676">
    <property type="term" value="F:nucleic acid binding"/>
    <property type="evidence" value="ECO:0007669"/>
    <property type="project" value="InterPro"/>
</dbReference>
<organism evidence="1 2">
    <name type="scientific">Plakobranchus ocellatus</name>
    <dbReference type="NCBI Taxonomy" id="259542"/>
    <lineage>
        <taxon>Eukaryota</taxon>
        <taxon>Metazoa</taxon>
        <taxon>Spiralia</taxon>
        <taxon>Lophotrochozoa</taxon>
        <taxon>Mollusca</taxon>
        <taxon>Gastropoda</taxon>
        <taxon>Heterobranchia</taxon>
        <taxon>Euthyneura</taxon>
        <taxon>Panpulmonata</taxon>
        <taxon>Sacoglossa</taxon>
        <taxon>Placobranchoidea</taxon>
        <taxon>Plakobranchidae</taxon>
        <taxon>Plakobranchus</taxon>
    </lineage>
</organism>
<sequence>MEGVVHMEFLEQGQTVNSERYISTFRALKLRFRRVRRDKESILRHDNARPHTSRQTQYALQPYRTLHTAQLLPPLTIICFPNSRST</sequence>
<dbReference type="AlphaFoldDB" id="A0AAV4BBV8"/>
<comment type="caution">
    <text evidence="1">The sequence shown here is derived from an EMBL/GenBank/DDBJ whole genome shotgun (WGS) entry which is preliminary data.</text>
</comment>
<accession>A0AAV4BBV8</accession>
<reference evidence="1 2" key="1">
    <citation type="journal article" date="2021" name="Elife">
        <title>Chloroplast acquisition without the gene transfer in kleptoplastic sea slugs, Plakobranchus ocellatus.</title>
        <authorList>
            <person name="Maeda T."/>
            <person name="Takahashi S."/>
            <person name="Yoshida T."/>
            <person name="Shimamura S."/>
            <person name="Takaki Y."/>
            <person name="Nagai Y."/>
            <person name="Toyoda A."/>
            <person name="Suzuki Y."/>
            <person name="Arimoto A."/>
            <person name="Ishii H."/>
            <person name="Satoh N."/>
            <person name="Nishiyama T."/>
            <person name="Hasebe M."/>
            <person name="Maruyama T."/>
            <person name="Minagawa J."/>
            <person name="Obokata J."/>
            <person name="Shigenobu S."/>
        </authorList>
    </citation>
    <scope>NUCLEOTIDE SEQUENCE [LARGE SCALE GENOMIC DNA]</scope>
</reference>
<dbReference type="PANTHER" id="PTHR46060">
    <property type="entry name" value="MARINER MOS1 TRANSPOSASE-LIKE PROTEIN"/>
    <property type="match status" value="1"/>
</dbReference>
<name>A0AAV4BBV8_9GAST</name>
<dbReference type="Gene3D" id="3.30.420.10">
    <property type="entry name" value="Ribonuclease H-like superfamily/Ribonuclease H"/>
    <property type="match status" value="1"/>
</dbReference>
<dbReference type="Proteomes" id="UP000735302">
    <property type="component" value="Unassembled WGS sequence"/>
</dbReference>
<evidence type="ECO:0000313" key="1">
    <source>
        <dbReference type="EMBL" id="GFO16560.1"/>
    </source>
</evidence>
<dbReference type="InterPro" id="IPR036397">
    <property type="entry name" value="RNaseH_sf"/>
</dbReference>
<proteinExistence type="predicted"/>
<gene>
    <name evidence="1" type="ORF">PoB_004306500</name>
</gene>
<dbReference type="EMBL" id="BLXT01004673">
    <property type="protein sequence ID" value="GFO16560.1"/>
    <property type="molecule type" value="Genomic_DNA"/>
</dbReference>